<protein>
    <recommendedName>
        <fullName evidence="3">Glycosyltransferase</fullName>
    </recommendedName>
</protein>
<proteinExistence type="predicted"/>
<accession>A0ABY5L312</accession>
<dbReference type="RefSeq" id="WP_227567806.1">
    <property type="nucleotide sequence ID" value="NZ_CP101988.1"/>
</dbReference>
<keyword evidence="2" id="KW-1185">Reference proteome</keyword>
<name>A0ABY5L312_9CELL</name>
<sequence length="293" mass="32544">MSGRLRLGAYLLAADPTWVRSSLLRYYERLDVLVVSVPVDGRGWTGAPVSSQAVLDLVRQIDTRGIARVVTGSWVRPDDPLSGDTAQRNDALAAVGTDVDWVLQLDTDELLPSIDALERVLREAEGRGVDAVEWPMRVLYRRLADGGYLQVVGSDGSAFHEYPAPVAVRPGTPLTHCRRTGGPFLRPVVRGDTTSVQVARPPEPGEVRAELLDPAEAIVHNSWARTPASVRRKIASWGHHEGWRTTAYYWTRWWPAAWLWRGQRRMHPFEPGLWPRLAAAPADTGALLVEADR</sequence>
<evidence type="ECO:0000313" key="2">
    <source>
        <dbReference type="Proteomes" id="UP001316189"/>
    </source>
</evidence>
<reference evidence="1 2" key="1">
    <citation type="submission" date="2022-07" db="EMBL/GenBank/DDBJ databases">
        <title>Novel species in genus cellulomonas.</title>
        <authorList>
            <person name="Ye L."/>
        </authorList>
    </citation>
    <scope>NUCLEOTIDE SEQUENCE [LARGE SCALE GENOMIC DNA]</scope>
    <source>
        <strain evidence="2">zg-Y338</strain>
    </source>
</reference>
<organism evidence="1 2">
    <name type="scientific">Cellulomonas chengniuliangii</name>
    <dbReference type="NCBI Taxonomy" id="2968084"/>
    <lineage>
        <taxon>Bacteria</taxon>
        <taxon>Bacillati</taxon>
        <taxon>Actinomycetota</taxon>
        <taxon>Actinomycetes</taxon>
        <taxon>Micrococcales</taxon>
        <taxon>Cellulomonadaceae</taxon>
        <taxon>Cellulomonas</taxon>
    </lineage>
</organism>
<dbReference type="EMBL" id="CP101988">
    <property type="protein sequence ID" value="UUI76076.1"/>
    <property type="molecule type" value="Genomic_DNA"/>
</dbReference>
<gene>
    <name evidence="1" type="ORF">NP064_03990</name>
</gene>
<evidence type="ECO:0000313" key="1">
    <source>
        <dbReference type="EMBL" id="UUI76076.1"/>
    </source>
</evidence>
<dbReference type="Proteomes" id="UP001316189">
    <property type="component" value="Chromosome"/>
</dbReference>
<evidence type="ECO:0008006" key="3">
    <source>
        <dbReference type="Google" id="ProtNLM"/>
    </source>
</evidence>